<reference evidence="2" key="1">
    <citation type="submission" date="2020-11" db="EMBL/GenBank/DDBJ databases">
        <title>Sequencing the genomes of 1000 actinobacteria strains.</title>
        <authorList>
            <person name="Klenk H.-P."/>
        </authorList>
    </citation>
    <scope>NUCLEOTIDE SEQUENCE</scope>
    <source>
        <strain evidence="2">DSM 45632</strain>
    </source>
</reference>
<dbReference type="Proteomes" id="UP000658613">
    <property type="component" value="Unassembled WGS sequence"/>
</dbReference>
<proteinExistence type="predicted"/>
<keyword evidence="3" id="KW-1185">Reference proteome</keyword>
<evidence type="ECO:0000313" key="2">
    <source>
        <dbReference type="EMBL" id="MBG6123237.1"/>
    </source>
</evidence>
<sequence length="73" mass="7646">MSLKTAILGVPGQLSFGSREPGAAGRGEVGPERSGVSKIGPERLGVSKVGPELENEPENGNFGRSRPTFLREP</sequence>
<protein>
    <submittedName>
        <fullName evidence="2">Uncharacterized protein</fullName>
    </submittedName>
</protein>
<feature type="region of interest" description="Disordered" evidence="1">
    <location>
        <begin position="1"/>
        <end position="73"/>
    </location>
</feature>
<dbReference type="EMBL" id="JADOUE010000001">
    <property type="protein sequence ID" value="MBG6123237.1"/>
    <property type="molecule type" value="Genomic_DNA"/>
</dbReference>
<dbReference type="AlphaFoldDB" id="A0A931GTP9"/>
<comment type="caution">
    <text evidence="2">The sequence shown here is derived from an EMBL/GenBank/DDBJ whole genome shotgun (WGS) entry which is preliminary data.</text>
</comment>
<accession>A0A931GTP9</accession>
<gene>
    <name evidence="2" type="ORF">IW254_002206</name>
</gene>
<organism evidence="2 3">
    <name type="scientific">Corynebacterium aquatimens</name>
    <dbReference type="NCBI Taxonomy" id="1190508"/>
    <lineage>
        <taxon>Bacteria</taxon>
        <taxon>Bacillati</taxon>
        <taxon>Actinomycetota</taxon>
        <taxon>Actinomycetes</taxon>
        <taxon>Mycobacteriales</taxon>
        <taxon>Corynebacteriaceae</taxon>
        <taxon>Corynebacterium</taxon>
    </lineage>
</organism>
<evidence type="ECO:0000313" key="3">
    <source>
        <dbReference type="Proteomes" id="UP000658613"/>
    </source>
</evidence>
<evidence type="ECO:0000256" key="1">
    <source>
        <dbReference type="SAM" id="MobiDB-lite"/>
    </source>
</evidence>
<name>A0A931GTP9_9CORY</name>